<feature type="non-terminal residue" evidence="1">
    <location>
        <position position="77"/>
    </location>
</feature>
<name>A0AAV4MQH1_CAEEX</name>
<evidence type="ECO:0000313" key="1">
    <source>
        <dbReference type="EMBL" id="GIX74782.1"/>
    </source>
</evidence>
<accession>A0AAV4MQH1</accession>
<organism evidence="1 2">
    <name type="scientific">Caerostris extrusa</name>
    <name type="common">Bark spider</name>
    <name type="synonym">Caerostris bankana</name>
    <dbReference type="NCBI Taxonomy" id="172846"/>
    <lineage>
        <taxon>Eukaryota</taxon>
        <taxon>Metazoa</taxon>
        <taxon>Ecdysozoa</taxon>
        <taxon>Arthropoda</taxon>
        <taxon>Chelicerata</taxon>
        <taxon>Arachnida</taxon>
        <taxon>Araneae</taxon>
        <taxon>Araneomorphae</taxon>
        <taxon>Entelegynae</taxon>
        <taxon>Araneoidea</taxon>
        <taxon>Araneidae</taxon>
        <taxon>Caerostris</taxon>
    </lineage>
</organism>
<gene>
    <name evidence="1" type="ORF">CEXT_300051</name>
</gene>
<protein>
    <submittedName>
        <fullName evidence="1">Uncharacterized protein</fullName>
    </submittedName>
</protein>
<dbReference type="AlphaFoldDB" id="A0AAV4MQH1"/>
<sequence length="77" mass="8541">MLKLEFPVIQDTQSQLIQQTQRSVNNRSLPNQGVKLLVRRRPPNPMVDTLDLPPDVSLGSSASELVLLDGVPFSICE</sequence>
<reference evidence="1 2" key="1">
    <citation type="submission" date="2021-06" db="EMBL/GenBank/DDBJ databases">
        <title>Caerostris extrusa draft genome.</title>
        <authorList>
            <person name="Kono N."/>
            <person name="Arakawa K."/>
        </authorList>
    </citation>
    <scope>NUCLEOTIDE SEQUENCE [LARGE SCALE GENOMIC DNA]</scope>
</reference>
<dbReference type="Proteomes" id="UP001054945">
    <property type="component" value="Unassembled WGS sequence"/>
</dbReference>
<evidence type="ECO:0000313" key="2">
    <source>
        <dbReference type="Proteomes" id="UP001054945"/>
    </source>
</evidence>
<comment type="caution">
    <text evidence="1">The sequence shown here is derived from an EMBL/GenBank/DDBJ whole genome shotgun (WGS) entry which is preliminary data.</text>
</comment>
<keyword evidence="2" id="KW-1185">Reference proteome</keyword>
<proteinExistence type="predicted"/>
<dbReference type="EMBL" id="BPLR01020096">
    <property type="protein sequence ID" value="GIX74782.1"/>
    <property type="molecule type" value="Genomic_DNA"/>
</dbReference>